<evidence type="ECO:0000313" key="2">
    <source>
        <dbReference type="EMBL" id="PPJ52710.1"/>
    </source>
</evidence>
<gene>
    <name evidence="2" type="ORF">CBER1_11354</name>
</gene>
<proteinExistence type="predicted"/>
<sequence>MPGLSLSPPGLSLPLPGSSTPPPGPSLSSPGPSVSPPGPSLSPPGLSLSPPGSSLSSPGLSLSPPGLSLSSPGFSRPPPGFTLPSPVPAHTTALTLLPPPFTSPPTGPTPISLPPALGTSTTSSTSDDRFFWWSSTKFTYTGTTTFPPLPPPTATITNPPPAVSREIVPSLSKNQWYTTIKGGKHTVVPVIWCKKCGGGVIIWNLWPIPRNINIDFHIQFPKLPVFRVECFKIFGIRIWGDCDNPVTVDEDPDDDGKIPPDPKPKPTDDPKPTNDPKSTAKPTSEAQSSSESRSESSCTASMVTNTAVTCVPTTTGTRTTFSCSTSMSAFSGCTVTGTATTTTKSATPTPSWESSFCGANGACSGECPASEAPKNQKRVFTGFTDWDKSMALTWNRASVKVVHRVSDGRSLNGYDGNPLPPRSLRKRWEWPYPLDMENTTPEDMRGWLHDRKEDIANGIPVEGYGLSSADYIDFTGDYIDIAVQGLYGCTSIVVVSKRGAWMSHLFELPSIVLEEFWSDINPAIFNGDGDRLQALNKLTRTGQMFDPAKKTENELKVFIMTPDDSPRRRGAPREWWGDGTVQYPQQVAELKKLMSEKLGVEPQVYPYFRVTPSFSKPTDWATGVISQAEMLELWKTTSSGHYYLEYDPQAKEVNSDPDGDSPMVDEDGEECTRYEAGYRLWVDRYRNTAQHGKPLYETTWEPLDGQAYFSSDEDSDDDSDNSDMLYANKARNQTFKYFSKAGNKTSACFPKPKQDLCRWESCAKSCVLISGPAHSSIVARAFSSVGSWLSDQLHSLHLRWLWVSRAKLPQDYLSYANFLVAECRAATMSLQLDGGDLGDGHGMRGLSSSRIVSFEDKPAFNFVLENMFGCTSLIVISRKGFWISHFWEDKNFVNEELFQKEILEQMWTGRDATYVGLNDYKKPGAILDPDNGVQIMILGPRAFPSTLEQLQSGVWPPELDPRHIGKWQRMISSLKETWPNANVQLEGYVALRASKLWSTVQQADVVSPMTKERRWALFATREYGKILIQWDPKMVKATEQCDRDFAGYRVWADAPYPHLVESWDKDGLAPGETNSRRDGACSVPPVSTWNTAATAVAPPSSLSTTVPYDSAATAWTYTNEPTSFNETSTRSTRSTGSSSGNSTSSTSSSTITSSTTVTTSSKFSFAPSTTSKRPSSTTAPKTTAPPKPVSCEVLGLGKASTYCQCDGSLLAPATTRTAKNGDTSFDCPLQGTVVSGAAVIHPTWGFGQEGLSTGAWGISVPYRRFCRRGTMGGTLVTKKVGGMRRTYDCVVDGATMTAIGSSPGKPKLIEGV</sequence>
<comment type="caution">
    <text evidence="2">The sequence shown here is derived from an EMBL/GenBank/DDBJ whole genome shotgun (WGS) entry which is preliminary data.</text>
</comment>
<dbReference type="Proteomes" id="UP000237631">
    <property type="component" value="Unassembled WGS sequence"/>
</dbReference>
<keyword evidence="3" id="KW-1185">Reference proteome</keyword>
<evidence type="ECO:0000256" key="1">
    <source>
        <dbReference type="SAM" id="MobiDB-lite"/>
    </source>
</evidence>
<feature type="compositionally biased region" description="Pro residues" evidence="1">
    <location>
        <begin position="33"/>
        <end position="42"/>
    </location>
</feature>
<dbReference type="EMBL" id="PNEN01001671">
    <property type="protein sequence ID" value="PPJ52710.1"/>
    <property type="molecule type" value="Genomic_DNA"/>
</dbReference>
<organism evidence="2 3">
    <name type="scientific">Cercospora berteroae</name>
    <dbReference type="NCBI Taxonomy" id="357750"/>
    <lineage>
        <taxon>Eukaryota</taxon>
        <taxon>Fungi</taxon>
        <taxon>Dikarya</taxon>
        <taxon>Ascomycota</taxon>
        <taxon>Pezizomycotina</taxon>
        <taxon>Dothideomycetes</taxon>
        <taxon>Dothideomycetidae</taxon>
        <taxon>Mycosphaerellales</taxon>
        <taxon>Mycosphaerellaceae</taxon>
        <taxon>Cercospora</taxon>
    </lineage>
</organism>
<feature type="compositionally biased region" description="Pro residues" evidence="1">
    <location>
        <begin position="75"/>
        <end position="87"/>
    </location>
</feature>
<feature type="region of interest" description="Disordered" evidence="1">
    <location>
        <begin position="1"/>
        <end position="93"/>
    </location>
</feature>
<dbReference type="OrthoDB" id="3886018at2759"/>
<feature type="compositionally biased region" description="Basic and acidic residues" evidence="1">
    <location>
        <begin position="255"/>
        <end position="274"/>
    </location>
</feature>
<feature type="compositionally biased region" description="Low complexity" evidence="1">
    <location>
        <begin position="1122"/>
        <end position="1182"/>
    </location>
</feature>
<feature type="compositionally biased region" description="Low complexity" evidence="1">
    <location>
        <begin position="284"/>
        <end position="299"/>
    </location>
</feature>
<reference evidence="3" key="1">
    <citation type="journal article" date="2017" name="bioRxiv">
        <title>Conservation of a gene cluster reveals novel cercosporin biosynthetic mechanisms and extends production to the genus Colletotrichum.</title>
        <authorList>
            <person name="de Jonge R."/>
            <person name="Ebert M.K."/>
            <person name="Huitt-Roehl C.R."/>
            <person name="Pal P."/>
            <person name="Suttle J.C."/>
            <person name="Spanner R.E."/>
            <person name="Neubauer J.D."/>
            <person name="Jurick W.M.II."/>
            <person name="Stott K.A."/>
            <person name="Secor G.A."/>
            <person name="Thomma B.P.H.J."/>
            <person name="Van de Peer Y."/>
            <person name="Townsend C.A."/>
            <person name="Bolton M.D."/>
        </authorList>
    </citation>
    <scope>NUCLEOTIDE SEQUENCE [LARGE SCALE GENOMIC DNA]</scope>
    <source>
        <strain evidence="3">CBS538.71</strain>
    </source>
</reference>
<evidence type="ECO:0000313" key="3">
    <source>
        <dbReference type="Proteomes" id="UP000237631"/>
    </source>
</evidence>
<feature type="region of interest" description="Disordered" evidence="1">
    <location>
        <begin position="245"/>
        <end position="299"/>
    </location>
</feature>
<feature type="compositionally biased region" description="Low complexity" evidence="1">
    <location>
        <begin position="43"/>
        <end position="74"/>
    </location>
</feature>
<name>A0A2S6BZ05_9PEZI</name>
<protein>
    <submittedName>
        <fullName evidence="2">Uncharacterized protein</fullName>
    </submittedName>
</protein>
<feature type="compositionally biased region" description="Low complexity" evidence="1">
    <location>
        <begin position="1"/>
        <end position="18"/>
    </location>
</feature>
<accession>A0A2S6BZ05</accession>
<feature type="region of interest" description="Disordered" evidence="1">
    <location>
        <begin position="1121"/>
        <end position="1188"/>
    </location>
</feature>